<sequence length="201" mass="21939">MSPFESHSSSPPCHSFRSSYWGDDDECVILQPQAQVSVMPSSTPSQSISIPPASPLAESYTSSHNKHTRFRDSFNSRHEPGLTTSSAVSVSLPPATPPVIRTSAVHKIYGFHPDPKNLPKTPEFGHESAPQKRISALTTTGSASPRPTLSPASGSPVALPWLLPGSKDDDEDYLSCSSQSFDFKKFLIYRLDKGRMRGIRQ</sequence>
<evidence type="ECO:0000313" key="2">
    <source>
        <dbReference type="EMBL" id="KAK7056618.1"/>
    </source>
</evidence>
<gene>
    <name evidence="2" type="ORF">VNI00_002335</name>
</gene>
<proteinExistence type="predicted"/>
<comment type="caution">
    <text evidence="2">The sequence shown here is derived from an EMBL/GenBank/DDBJ whole genome shotgun (WGS) entry which is preliminary data.</text>
</comment>
<feature type="compositionally biased region" description="Basic and acidic residues" evidence="1">
    <location>
        <begin position="70"/>
        <end position="80"/>
    </location>
</feature>
<evidence type="ECO:0000313" key="3">
    <source>
        <dbReference type="Proteomes" id="UP001383192"/>
    </source>
</evidence>
<feature type="region of interest" description="Disordered" evidence="1">
    <location>
        <begin position="112"/>
        <end position="163"/>
    </location>
</feature>
<feature type="compositionally biased region" description="Basic and acidic residues" evidence="1">
    <location>
        <begin position="113"/>
        <end position="130"/>
    </location>
</feature>
<dbReference type="EMBL" id="JAYKXP010000006">
    <property type="protein sequence ID" value="KAK7056618.1"/>
    <property type="molecule type" value="Genomic_DNA"/>
</dbReference>
<feature type="region of interest" description="Disordered" evidence="1">
    <location>
        <begin position="38"/>
        <end position="91"/>
    </location>
</feature>
<feature type="compositionally biased region" description="Low complexity" evidence="1">
    <location>
        <begin position="38"/>
        <end position="59"/>
    </location>
</feature>
<accession>A0AAW0DZ28</accession>
<dbReference type="Proteomes" id="UP001383192">
    <property type="component" value="Unassembled WGS sequence"/>
</dbReference>
<dbReference type="AlphaFoldDB" id="A0AAW0DZ28"/>
<organism evidence="2 3">
    <name type="scientific">Paramarasmius palmivorus</name>
    <dbReference type="NCBI Taxonomy" id="297713"/>
    <lineage>
        <taxon>Eukaryota</taxon>
        <taxon>Fungi</taxon>
        <taxon>Dikarya</taxon>
        <taxon>Basidiomycota</taxon>
        <taxon>Agaricomycotina</taxon>
        <taxon>Agaricomycetes</taxon>
        <taxon>Agaricomycetidae</taxon>
        <taxon>Agaricales</taxon>
        <taxon>Marasmiineae</taxon>
        <taxon>Marasmiaceae</taxon>
        <taxon>Paramarasmius</taxon>
    </lineage>
</organism>
<protein>
    <submittedName>
        <fullName evidence="2">Uncharacterized protein</fullName>
    </submittedName>
</protein>
<keyword evidence="3" id="KW-1185">Reference proteome</keyword>
<feature type="compositionally biased region" description="Polar residues" evidence="1">
    <location>
        <begin position="136"/>
        <end position="153"/>
    </location>
</feature>
<name>A0AAW0DZ28_9AGAR</name>
<reference evidence="2 3" key="1">
    <citation type="submission" date="2024-01" db="EMBL/GenBank/DDBJ databases">
        <title>A draft genome for a cacao thread blight-causing isolate of Paramarasmius palmivorus.</title>
        <authorList>
            <person name="Baruah I.K."/>
            <person name="Bukari Y."/>
            <person name="Amoako-Attah I."/>
            <person name="Meinhardt L.W."/>
            <person name="Bailey B.A."/>
            <person name="Cohen S.P."/>
        </authorList>
    </citation>
    <scope>NUCLEOTIDE SEQUENCE [LARGE SCALE GENOMIC DNA]</scope>
    <source>
        <strain evidence="2 3">GH-12</strain>
    </source>
</reference>
<evidence type="ECO:0000256" key="1">
    <source>
        <dbReference type="SAM" id="MobiDB-lite"/>
    </source>
</evidence>